<dbReference type="InParanoid" id="A0A6P9DVA5"/>
<feature type="compositionally biased region" description="Basic and acidic residues" evidence="1">
    <location>
        <begin position="30"/>
        <end position="51"/>
    </location>
</feature>
<dbReference type="PANTHER" id="PTHR35123">
    <property type="entry name" value="OS07G0633900 PROTEIN-RELATED"/>
    <property type="match status" value="1"/>
</dbReference>
<gene>
    <name evidence="3" type="primary">LOC109008306</name>
</gene>
<reference evidence="3" key="1">
    <citation type="submission" date="2025-08" db="UniProtKB">
        <authorList>
            <consortium name="RefSeq"/>
        </authorList>
    </citation>
    <scope>IDENTIFICATION</scope>
    <source>
        <tissue evidence="3">Leaves</tissue>
    </source>
</reference>
<dbReference type="GeneID" id="109008306"/>
<name>A0A6P9DVA5_JUGRE</name>
<keyword evidence="2" id="KW-1185">Reference proteome</keyword>
<accession>A0A6P9DVA5</accession>
<proteinExistence type="predicted"/>
<feature type="region of interest" description="Disordered" evidence="1">
    <location>
        <begin position="1"/>
        <end position="53"/>
    </location>
</feature>
<dbReference type="PANTHER" id="PTHR35123:SF2">
    <property type="entry name" value="UBIQUITIN CARBOXYL-TERMINAL HYDROLASE-LIKE PROTEIN"/>
    <property type="match status" value="1"/>
</dbReference>
<sequence>MSVPDKEIFNAIGTADGVHSRDAEDDDDDSGKKQRGERHGGGRGDGGRGDGDGDGSGGCTIYFTKAKQVVLRPFTKAKKQLLRKMNRRTSSSSCSAAANAENSGKRFGCVGGRKGCYFCSTQPQTLESPTGSCASDPNSPNFTYDMLKAFIEKNDFYSKECNPHLDFDLTAGGTE</sequence>
<dbReference type="RefSeq" id="XP_035539209.1">
    <property type="nucleotide sequence ID" value="XM_035683316.1"/>
</dbReference>
<dbReference type="OrthoDB" id="693585at2759"/>
<organism evidence="2 3">
    <name type="scientific">Juglans regia</name>
    <name type="common">English walnut</name>
    <dbReference type="NCBI Taxonomy" id="51240"/>
    <lineage>
        <taxon>Eukaryota</taxon>
        <taxon>Viridiplantae</taxon>
        <taxon>Streptophyta</taxon>
        <taxon>Embryophyta</taxon>
        <taxon>Tracheophyta</taxon>
        <taxon>Spermatophyta</taxon>
        <taxon>Magnoliopsida</taxon>
        <taxon>eudicotyledons</taxon>
        <taxon>Gunneridae</taxon>
        <taxon>Pentapetalae</taxon>
        <taxon>rosids</taxon>
        <taxon>fabids</taxon>
        <taxon>Fagales</taxon>
        <taxon>Juglandaceae</taxon>
        <taxon>Juglans</taxon>
    </lineage>
</organism>
<dbReference type="KEGG" id="jre:109008306"/>
<protein>
    <submittedName>
        <fullName evidence="3">Uncharacterized protein LOC109008306</fullName>
    </submittedName>
</protein>
<evidence type="ECO:0000313" key="3">
    <source>
        <dbReference type="RefSeq" id="XP_035539209.1"/>
    </source>
</evidence>
<dbReference type="AlphaFoldDB" id="A0A6P9DVA5"/>
<evidence type="ECO:0000313" key="2">
    <source>
        <dbReference type="Proteomes" id="UP000235220"/>
    </source>
</evidence>
<evidence type="ECO:0000256" key="1">
    <source>
        <dbReference type="SAM" id="MobiDB-lite"/>
    </source>
</evidence>
<dbReference type="Proteomes" id="UP000235220">
    <property type="component" value="Chromosome 12"/>
</dbReference>